<dbReference type="Gene3D" id="1.20.1070.10">
    <property type="entry name" value="Rhodopsin 7-helix transmembrane proteins"/>
    <property type="match status" value="2"/>
</dbReference>
<keyword evidence="3" id="KW-0812">Transmembrane</keyword>
<keyword evidence="5" id="KW-0472">Membrane</keyword>
<evidence type="ECO:0000256" key="5">
    <source>
        <dbReference type="ARBA" id="ARBA00023136"/>
    </source>
</evidence>
<dbReference type="AlphaFoldDB" id="A0A7R8D341"/>
<evidence type="ECO:0000256" key="1">
    <source>
        <dbReference type="ARBA" id="ARBA00004370"/>
    </source>
</evidence>
<dbReference type="InterPro" id="IPR052954">
    <property type="entry name" value="GPCR-Ligand_Int"/>
</dbReference>
<dbReference type="CDD" id="cd00637">
    <property type="entry name" value="7tm_classA_rhodopsin-like"/>
    <property type="match status" value="1"/>
</dbReference>
<feature type="domain" description="G-protein coupled receptors family 1 profile" evidence="6">
    <location>
        <begin position="1"/>
        <end position="347"/>
    </location>
</feature>
<dbReference type="OrthoDB" id="6362912at2759"/>
<accession>A0A7R8D341</accession>
<evidence type="ECO:0000256" key="2">
    <source>
        <dbReference type="ARBA" id="ARBA00010663"/>
    </source>
</evidence>
<dbReference type="PROSITE" id="PS50262">
    <property type="entry name" value="G_PROTEIN_RECEP_F1_2"/>
    <property type="match status" value="1"/>
</dbReference>
<evidence type="ECO:0000259" key="6">
    <source>
        <dbReference type="PROSITE" id="PS50262"/>
    </source>
</evidence>
<evidence type="ECO:0000313" key="7">
    <source>
        <dbReference type="EMBL" id="CAF3013177.1"/>
    </source>
</evidence>
<sequence length="410" mass="47702">EFSFVSAFNWTWWFYDALFVYLFYPIHNIALCCSVYGHVLLAVERYLAVCHPELVYSTRQRSRRGHHPEVRRKHEKRVSKTLKIRQVSIRRRELKVNPKKKIRTNNQKTMMVNYQICVNHQTKDIDNITKAGNKVISRKNEEIKSGWNNNSPAESRMLEKLQGQMTLQKGESQVMMYILPAIAMSFLINIPRWFELEIKVYKIPSTRNGSNTDIEEWGIAGTWLRYDKRYVNFYLNWTLLFFTGIIPLSLLAFLNTRIYLRIKEVQKVRTAQQTRNEPNFGATLASIIIIFIVCHLPRIVKNIYEIIVMNQVIESGETCSGMNPAKSLVHINNFILTLNASANFLVYCFVGSFGTQFLDILKRTFICSSILKGISKMKFQRGPTLRLEENVPKVSPLNGIEKITEDETNV</sequence>
<evidence type="ECO:0000256" key="4">
    <source>
        <dbReference type="ARBA" id="ARBA00022989"/>
    </source>
</evidence>
<proteinExistence type="inferred from homology"/>
<dbReference type="Pfam" id="PF00001">
    <property type="entry name" value="7tm_1"/>
    <property type="match status" value="1"/>
</dbReference>
<dbReference type="PANTHER" id="PTHR46641">
    <property type="entry name" value="FMRFAMIDE RECEPTOR-RELATED"/>
    <property type="match status" value="1"/>
</dbReference>
<dbReference type="Proteomes" id="UP000675881">
    <property type="component" value="Chromosome 8"/>
</dbReference>
<dbReference type="SUPFAM" id="SSF81321">
    <property type="entry name" value="Family A G protein-coupled receptor-like"/>
    <property type="match status" value="2"/>
</dbReference>
<gene>
    <name evidence="7" type="ORF">LSAA_13927</name>
</gene>
<keyword evidence="4" id="KW-1133">Transmembrane helix</keyword>
<name>A0A7R8D341_LEPSM</name>
<organism evidence="7 8">
    <name type="scientific">Lepeophtheirus salmonis</name>
    <name type="common">Salmon louse</name>
    <name type="synonym">Caligus salmonis</name>
    <dbReference type="NCBI Taxonomy" id="72036"/>
    <lineage>
        <taxon>Eukaryota</taxon>
        <taxon>Metazoa</taxon>
        <taxon>Ecdysozoa</taxon>
        <taxon>Arthropoda</taxon>
        <taxon>Crustacea</taxon>
        <taxon>Multicrustacea</taxon>
        <taxon>Hexanauplia</taxon>
        <taxon>Copepoda</taxon>
        <taxon>Siphonostomatoida</taxon>
        <taxon>Caligidae</taxon>
        <taxon>Lepeophtheirus</taxon>
    </lineage>
</organism>
<comment type="subcellular location">
    <subcellularLocation>
        <location evidence="1">Membrane</location>
    </subcellularLocation>
</comment>
<feature type="non-terminal residue" evidence="7">
    <location>
        <position position="1"/>
    </location>
</feature>
<dbReference type="PANTHER" id="PTHR46641:SF2">
    <property type="entry name" value="FMRFAMIDE RECEPTOR"/>
    <property type="match status" value="1"/>
</dbReference>
<evidence type="ECO:0000313" key="8">
    <source>
        <dbReference type="Proteomes" id="UP000675881"/>
    </source>
</evidence>
<keyword evidence="8" id="KW-1185">Reference proteome</keyword>
<dbReference type="GO" id="GO:0016020">
    <property type="term" value="C:membrane"/>
    <property type="evidence" value="ECO:0007669"/>
    <property type="project" value="UniProtKB-SubCell"/>
</dbReference>
<protein>
    <submittedName>
        <fullName evidence="7">(salmon louse) hypothetical protein</fullName>
    </submittedName>
</protein>
<dbReference type="InterPro" id="IPR017452">
    <property type="entry name" value="GPCR_Rhodpsn_7TM"/>
</dbReference>
<dbReference type="EMBL" id="HG994587">
    <property type="protein sequence ID" value="CAF3013177.1"/>
    <property type="molecule type" value="Genomic_DNA"/>
</dbReference>
<dbReference type="GO" id="GO:0004930">
    <property type="term" value="F:G protein-coupled receptor activity"/>
    <property type="evidence" value="ECO:0007669"/>
    <property type="project" value="InterPro"/>
</dbReference>
<reference evidence="7" key="1">
    <citation type="submission" date="2021-02" db="EMBL/GenBank/DDBJ databases">
        <authorList>
            <person name="Bekaert M."/>
        </authorList>
    </citation>
    <scope>NUCLEOTIDE SEQUENCE</scope>
    <source>
        <strain evidence="7">IoA-00</strain>
    </source>
</reference>
<dbReference type="InterPro" id="IPR000276">
    <property type="entry name" value="GPCR_Rhodpsn"/>
</dbReference>
<comment type="similarity">
    <text evidence="2">Belongs to the G-protein coupled receptor 1 family.</text>
</comment>
<evidence type="ECO:0000256" key="3">
    <source>
        <dbReference type="ARBA" id="ARBA00022692"/>
    </source>
</evidence>